<evidence type="ECO:0000313" key="2">
    <source>
        <dbReference type="Proteomes" id="UP000199435"/>
    </source>
</evidence>
<organism evidence="1 2">
    <name type="scientific">Rhizobium miluonense</name>
    <dbReference type="NCBI Taxonomy" id="411945"/>
    <lineage>
        <taxon>Bacteria</taxon>
        <taxon>Pseudomonadati</taxon>
        <taxon>Pseudomonadota</taxon>
        <taxon>Alphaproteobacteria</taxon>
        <taxon>Hyphomicrobiales</taxon>
        <taxon>Rhizobiaceae</taxon>
        <taxon>Rhizobium/Agrobacterium group</taxon>
        <taxon>Rhizobium</taxon>
    </lineage>
</organism>
<dbReference type="Gene3D" id="3.30.1150.10">
    <property type="match status" value="1"/>
</dbReference>
<reference evidence="2" key="1">
    <citation type="submission" date="2016-08" db="EMBL/GenBank/DDBJ databases">
        <authorList>
            <person name="Varghese N."/>
            <person name="Submissions Spin"/>
        </authorList>
    </citation>
    <scope>NUCLEOTIDE SEQUENCE [LARGE SCALE GENOMIC DNA]</scope>
    <source>
        <strain evidence="2">HAMBI 2971</strain>
    </source>
</reference>
<proteinExistence type="predicted"/>
<dbReference type="AlphaFoldDB" id="A0A1C3VU07"/>
<dbReference type="Proteomes" id="UP000199435">
    <property type="component" value="Unassembled WGS sequence"/>
</dbReference>
<dbReference type="EMBL" id="FMAH01000018">
    <property type="protein sequence ID" value="SCB31201.1"/>
    <property type="molecule type" value="Genomic_DNA"/>
</dbReference>
<gene>
    <name evidence="1" type="ORF">GA0061102_10184</name>
</gene>
<protein>
    <recommendedName>
        <fullName evidence="3">TonB C terminal</fullName>
    </recommendedName>
</protein>
<accession>A0A1C3VU07</accession>
<dbReference type="STRING" id="411945.GA0061102_10184"/>
<dbReference type="SUPFAM" id="SSF74653">
    <property type="entry name" value="TolA/TonB C-terminal domain"/>
    <property type="match status" value="1"/>
</dbReference>
<evidence type="ECO:0008006" key="3">
    <source>
        <dbReference type="Google" id="ProtNLM"/>
    </source>
</evidence>
<sequence>MRGVQLSTKHCSRFSLSLLMAFGITLAGFLSVRPVNATGVHPLERAAADSIREKVAKYWNLIPGLPGVKNAHVRIRIRLDRGGRILGEPEVATKGGPKETQTAVAASAVRAVLRAAPFKDLPQTQFDNETRSVEVILNFEPGDMAL</sequence>
<evidence type="ECO:0000313" key="1">
    <source>
        <dbReference type="EMBL" id="SCB31201.1"/>
    </source>
</evidence>
<keyword evidence="2" id="KW-1185">Reference proteome</keyword>
<name>A0A1C3VU07_9HYPH</name>